<dbReference type="EMBL" id="CP058350">
    <property type="protein sequence ID" value="QLF68238.1"/>
    <property type="molecule type" value="Genomic_DNA"/>
</dbReference>
<keyword evidence="3" id="KW-1185">Reference proteome</keyword>
<sequence length="56" mass="6280">MQDEDTRRKIEKKQEVSEKIPPEGPHAKDHLTDEEKTPGTGSLPDRRKGEADVGPD</sequence>
<gene>
    <name evidence="2" type="ORF">FE840_000980</name>
</gene>
<evidence type="ECO:0000313" key="2">
    <source>
        <dbReference type="EMBL" id="QLF68238.1"/>
    </source>
</evidence>
<dbReference type="RefSeq" id="WP_171033788.1">
    <property type="nucleotide sequence ID" value="NZ_CP058350.1"/>
</dbReference>
<evidence type="ECO:0000256" key="1">
    <source>
        <dbReference type="SAM" id="MobiDB-lite"/>
    </source>
</evidence>
<protein>
    <submittedName>
        <fullName evidence="2">Uncharacterized protein</fullName>
    </submittedName>
</protein>
<reference evidence="2 3" key="1">
    <citation type="submission" date="2020-06" db="EMBL/GenBank/DDBJ databases">
        <title>Genome sequence of Rhizobium sp strain ADMK78.</title>
        <authorList>
            <person name="Rahi P."/>
        </authorList>
    </citation>
    <scope>NUCLEOTIDE SEQUENCE [LARGE SCALE GENOMIC DNA]</scope>
    <source>
        <strain evidence="2 3">ADMK78</strain>
    </source>
</reference>
<organism evidence="2 3">
    <name type="scientific">Peteryoungia desertarenae</name>
    <dbReference type="NCBI Taxonomy" id="1813451"/>
    <lineage>
        <taxon>Bacteria</taxon>
        <taxon>Pseudomonadati</taxon>
        <taxon>Pseudomonadota</taxon>
        <taxon>Alphaproteobacteria</taxon>
        <taxon>Hyphomicrobiales</taxon>
        <taxon>Rhizobiaceae</taxon>
        <taxon>Peteryoungia</taxon>
    </lineage>
</organism>
<evidence type="ECO:0000313" key="3">
    <source>
        <dbReference type="Proteomes" id="UP000308530"/>
    </source>
</evidence>
<dbReference type="Proteomes" id="UP000308530">
    <property type="component" value="Chromosome"/>
</dbReference>
<feature type="compositionally biased region" description="Basic and acidic residues" evidence="1">
    <location>
        <begin position="44"/>
        <end position="56"/>
    </location>
</feature>
<feature type="compositionally biased region" description="Basic and acidic residues" evidence="1">
    <location>
        <begin position="1"/>
        <end position="37"/>
    </location>
</feature>
<name>A0ABX6QI46_9HYPH</name>
<accession>A0ABX6QI46</accession>
<feature type="region of interest" description="Disordered" evidence="1">
    <location>
        <begin position="1"/>
        <end position="56"/>
    </location>
</feature>
<proteinExistence type="predicted"/>